<name>A0ABN7NS26_TIMPD</name>
<comment type="caution">
    <text evidence="1">The sequence shown here is derived from an EMBL/GenBank/DDBJ whole genome shotgun (WGS) entry which is preliminary data.</text>
</comment>
<protein>
    <submittedName>
        <fullName evidence="1">Uncharacterized protein</fullName>
    </submittedName>
</protein>
<evidence type="ECO:0000313" key="2">
    <source>
        <dbReference type="Proteomes" id="UP001153148"/>
    </source>
</evidence>
<keyword evidence="2" id="KW-1185">Reference proteome</keyword>
<dbReference type="EMBL" id="CAJPIN010005374">
    <property type="protein sequence ID" value="CAG2057414.1"/>
    <property type="molecule type" value="Genomic_DNA"/>
</dbReference>
<organism evidence="1 2">
    <name type="scientific">Timema podura</name>
    <name type="common">Walking stick</name>
    <dbReference type="NCBI Taxonomy" id="61482"/>
    <lineage>
        <taxon>Eukaryota</taxon>
        <taxon>Metazoa</taxon>
        <taxon>Ecdysozoa</taxon>
        <taxon>Arthropoda</taxon>
        <taxon>Hexapoda</taxon>
        <taxon>Insecta</taxon>
        <taxon>Pterygota</taxon>
        <taxon>Neoptera</taxon>
        <taxon>Polyneoptera</taxon>
        <taxon>Phasmatodea</taxon>
        <taxon>Timematodea</taxon>
        <taxon>Timematoidea</taxon>
        <taxon>Timematidae</taxon>
        <taxon>Timema</taxon>
    </lineage>
</organism>
<proteinExistence type="predicted"/>
<dbReference type="Proteomes" id="UP001153148">
    <property type="component" value="Unassembled WGS sequence"/>
</dbReference>
<gene>
    <name evidence="1" type="ORF">TPAB3V08_LOCUS4393</name>
</gene>
<sequence>MDHGAKHGDRRYEHDRDRKIISIKSGRCISYGVAYEYVKVDLMKLSICQRLGRLYLKQVYLYLRGGGLEYHPQYTRLWGSISSVISSLVYRESSALYHATTEAVLHDDGRFLPKHAWQTPVPLDLQLSPGQVLPPVRLGHQDMWVRRRDTNPALSFIAEPASVAAWSKIGFANSWPVATDK</sequence>
<reference evidence="1" key="1">
    <citation type="submission" date="2021-03" db="EMBL/GenBank/DDBJ databases">
        <authorList>
            <person name="Tran Van P."/>
        </authorList>
    </citation>
    <scope>NUCLEOTIDE SEQUENCE</scope>
</reference>
<evidence type="ECO:0000313" key="1">
    <source>
        <dbReference type="EMBL" id="CAG2057414.1"/>
    </source>
</evidence>
<accession>A0ABN7NS26</accession>